<dbReference type="GO" id="GO:1990077">
    <property type="term" value="C:primosome complex"/>
    <property type="evidence" value="ECO:0007669"/>
    <property type="project" value="UniProtKB-UniRule"/>
</dbReference>
<dbReference type="InterPro" id="IPR027417">
    <property type="entry name" value="P-loop_NTPase"/>
</dbReference>
<keyword evidence="3 12" id="KW-0235">DNA replication</keyword>
<dbReference type="NCBIfam" id="TIGR00665">
    <property type="entry name" value="DnaB"/>
    <property type="match status" value="1"/>
</dbReference>
<evidence type="ECO:0000313" key="15">
    <source>
        <dbReference type="Proteomes" id="UP000238176"/>
    </source>
</evidence>
<organism evidence="14 15">
    <name type="scientific">Glycomyces artemisiae</name>
    <dbReference type="NCBI Taxonomy" id="1076443"/>
    <lineage>
        <taxon>Bacteria</taxon>
        <taxon>Bacillati</taxon>
        <taxon>Actinomycetota</taxon>
        <taxon>Actinomycetes</taxon>
        <taxon>Glycomycetales</taxon>
        <taxon>Glycomycetaceae</taxon>
        <taxon>Glycomyces</taxon>
    </lineage>
</organism>
<accession>A0A2T0UEV3</accession>
<evidence type="ECO:0000256" key="3">
    <source>
        <dbReference type="ARBA" id="ARBA00022705"/>
    </source>
</evidence>
<evidence type="ECO:0000256" key="6">
    <source>
        <dbReference type="ARBA" id="ARBA00022806"/>
    </source>
</evidence>
<reference evidence="14 15" key="1">
    <citation type="submission" date="2018-03" db="EMBL/GenBank/DDBJ databases">
        <title>Genomic Encyclopedia of Type Strains, Phase III (KMG-III): the genomes of soil and plant-associated and newly described type strains.</title>
        <authorList>
            <person name="Whitman W."/>
        </authorList>
    </citation>
    <scope>NUCLEOTIDE SEQUENCE [LARGE SCALE GENOMIC DNA]</scope>
    <source>
        <strain evidence="14 15">CGMCC 4.7067</strain>
    </source>
</reference>
<dbReference type="AlphaFoldDB" id="A0A2T0UEV3"/>
<keyword evidence="15" id="KW-1185">Reference proteome</keyword>
<name>A0A2T0UEV3_9ACTN</name>
<dbReference type="GO" id="GO:0005524">
    <property type="term" value="F:ATP binding"/>
    <property type="evidence" value="ECO:0007669"/>
    <property type="project" value="UniProtKB-UniRule"/>
</dbReference>
<dbReference type="InterPro" id="IPR007693">
    <property type="entry name" value="DNA_helicase_DnaB-like_N"/>
</dbReference>
<evidence type="ECO:0000259" key="13">
    <source>
        <dbReference type="PROSITE" id="PS51199"/>
    </source>
</evidence>
<dbReference type="EC" id="5.6.2.3" evidence="11 12"/>
<evidence type="ECO:0000256" key="10">
    <source>
        <dbReference type="ARBA" id="ARBA00048954"/>
    </source>
</evidence>
<comment type="catalytic activity">
    <reaction evidence="10 12">
        <text>ATP + H2O = ADP + phosphate + H(+)</text>
        <dbReference type="Rhea" id="RHEA:13065"/>
        <dbReference type="ChEBI" id="CHEBI:15377"/>
        <dbReference type="ChEBI" id="CHEBI:15378"/>
        <dbReference type="ChEBI" id="CHEBI:30616"/>
        <dbReference type="ChEBI" id="CHEBI:43474"/>
        <dbReference type="ChEBI" id="CHEBI:456216"/>
        <dbReference type="EC" id="5.6.2.3"/>
    </reaction>
</comment>
<feature type="domain" description="SF4 helicase" evidence="13">
    <location>
        <begin position="190"/>
        <end position="455"/>
    </location>
</feature>
<dbReference type="InterPro" id="IPR016136">
    <property type="entry name" value="DNA_helicase_N/primase_C"/>
</dbReference>
<dbReference type="Gene3D" id="1.10.860.10">
    <property type="entry name" value="DNAb Helicase, Chain A"/>
    <property type="match status" value="1"/>
</dbReference>
<dbReference type="Proteomes" id="UP000238176">
    <property type="component" value="Unassembled WGS sequence"/>
</dbReference>
<dbReference type="InterPro" id="IPR003593">
    <property type="entry name" value="AAA+_ATPase"/>
</dbReference>
<dbReference type="FunFam" id="1.10.860.10:FF:000001">
    <property type="entry name" value="Replicative DNA helicase"/>
    <property type="match status" value="1"/>
</dbReference>
<dbReference type="CDD" id="cd00984">
    <property type="entry name" value="DnaB_C"/>
    <property type="match status" value="1"/>
</dbReference>
<keyword evidence="7 12" id="KW-0067">ATP-binding</keyword>
<gene>
    <name evidence="14" type="ORF">B0I28_109124</name>
</gene>
<dbReference type="PANTHER" id="PTHR30153">
    <property type="entry name" value="REPLICATIVE DNA HELICASE DNAB"/>
    <property type="match status" value="1"/>
</dbReference>
<sequence>MTDLEARPDAVDGDPFERRTAPHDLMAEQSVLGGMLMSRDAIGDVVDVITAADFYQPRHGLIFDAIVDMDANRIPVDAVSVVARLMDDGDLVKVGGGPYVHDLLHAVPTAANAAWYARIVAERAQLRRLIEAGTQIVQYGFGGGQGGRDVADLVDLAQKTLHEATVDVRARSTAVSWDDLTARLLETIENGTVYGGISTGLQEGDELTSGGFKPGELILVAGRPGIGKSVYCIDIVRRAAFKDRKAVAVFSLEMSVEELGLRIAAAETRLDMDTLKSGEMTPAEMTRLMEGFDRLHKARLYLDDNAVSTVATIRARARRIQQEHGLDLVVIDYLQLMKSGRKTQNRTEEVGDISRDLKLLAKEIGVPVVVAAQLNRGPEQRADKRPYPSDLRESGSLEQDADVIILLHREGHYDKESPKGAEAEFNFAKNRHGATDTVTAIAQLHLSRFVDYHPD</sequence>
<dbReference type="GO" id="GO:0006269">
    <property type="term" value="P:DNA replication, synthesis of primer"/>
    <property type="evidence" value="ECO:0007669"/>
    <property type="project" value="UniProtKB-UniRule"/>
</dbReference>
<dbReference type="Pfam" id="PF00772">
    <property type="entry name" value="DnaB"/>
    <property type="match status" value="1"/>
</dbReference>
<dbReference type="SMART" id="SM00382">
    <property type="entry name" value="AAA"/>
    <property type="match status" value="1"/>
</dbReference>
<dbReference type="Pfam" id="PF03796">
    <property type="entry name" value="DnaB_C"/>
    <property type="match status" value="1"/>
</dbReference>
<keyword evidence="2 12" id="KW-0639">Primosome</keyword>
<keyword evidence="6 12" id="KW-0347">Helicase</keyword>
<dbReference type="PANTHER" id="PTHR30153:SF2">
    <property type="entry name" value="REPLICATIVE DNA HELICASE"/>
    <property type="match status" value="1"/>
</dbReference>
<dbReference type="InterPro" id="IPR007694">
    <property type="entry name" value="DNA_helicase_DnaB-like_C"/>
</dbReference>
<evidence type="ECO:0000256" key="11">
    <source>
        <dbReference type="NCBIfam" id="TIGR00665"/>
    </source>
</evidence>
<keyword evidence="5 12" id="KW-0378">Hydrolase</keyword>
<keyword evidence="9" id="KW-0413">Isomerase</keyword>
<evidence type="ECO:0000256" key="5">
    <source>
        <dbReference type="ARBA" id="ARBA00022801"/>
    </source>
</evidence>
<dbReference type="Gene3D" id="3.40.50.300">
    <property type="entry name" value="P-loop containing nucleotide triphosphate hydrolases"/>
    <property type="match status" value="1"/>
</dbReference>
<dbReference type="GO" id="GO:0016887">
    <property type="term" value="F:ATP hydrolysis activity"/>
    <property type="evidence" value="ECO:0007669"/>
    <property type="project" value="RHEA"/>
</dbReference>
<comment type="caution">
    <text evidence="14">The sequence shown here is derived from an EMBL/GenBank/DDBJ whole genome shotgun (WGS) entry which is preliminary data.</text>
</comment>
<dbReference type="SUPFAM" id="SSF52540">
    <property type="entry name" value="P-loop containing nucleoside triphosphate hydrolases"/>
    <property type="match status" value="1"/>
</dbReference>
<dbReference type="RefSeq" id="WP_106365899.1">
    <property type="nucleotide sequence ID" value="NZ_PVTJ01000009.1"/>
</dbReference>
<dbReference type="GO" id="GO:0005829">
    <property type="term" value="C:cytosol"/>
    <property type="evidence" value="ECO:0007669"/>
    <property type="project" value="TreeGrafter"/>
</dbReference>
<comment type="function">
    <text evidence="12">The main replicative DNA helicase, it participates in initiation and elongation during chromosome replication. Travels ahead of the DNA replisome, separating dsDNA into templates for DNA synthesis. A processive ATP-dependent 5'-3' DNA helicase it has DNA-dependent ATPase activity.</text>
</comment>
<comment type="similarity">
    <text evidence="1 12">Belongs to the helicase family. DnaB subfamily.</text>
</comment>
<evidence type="ECO:0000256" key="2">
    <source>
        <dbReference type="ARBA" id="ARBA00022515"/>
    </source>
</evidence>
<proteinExistence type="inferred from homology"/>
<dbReference type="EMBL" id="PVTJ01000009">
    <property type="protein sequence ID" value="PRY56475.1"/>
    <property type="molecule type" value="Genomic_DNA"/>
</dbReference>
<evidence type="ECO:0000256" key="12">
    <source>
        <dbReference type="RuleBase" id="RU362085"/>
    </source>
</evidence>
<evidence type="ECO:0000313" key="14">
    <source>
        <dbReference type="EMBL" id="PRY56475.1"/>
    </source>
</evidence>
<keyword evidence="8 12" id="KW-0238">DNA-binding</keyword>
<evidence type="ECO:0000256" key="7">
    <source>
        <dbReference type="ARBA" id="ARBA00022840"/>
    </source>
</evidence>
<dbReference type="SUPFAM" id="SSF48024">
    <property type="entry name" value="N-terminal domain of DnaB helicase"/>
    <property type="match status" value="1"/>
</dbReference>
<evidence type="ECO:0000256" key="4">
    <source>
        <dbReference type="ARBA" id="ARBA00022741"/>
    </source>
</evidence>
<protein>
    <recommendedName>
        <fullName evidence="11 12">Replicative DNA helicase</fullName>
        <ecNumber evidence="11 12">5.6.2.3</ecNumber>
    </recommendedName>
</protein>
<keyword evidence="4 12" id="KW-0547">Nucleotide-binding</keyword>
<dbReference type="GO" id="GO:0003677">
    <property type="term" value="F:DNA binding"/>
    <property type="evidence" value="ECO:0007669"/>
    <property type="project" value="UniProtKB-UniRule"/>
</dbReference>
<dbReference type="OrthoDB" id="9773982at2"/>
<dbReference type="PROSITE" id="PS51199">
    <property type="entry name" value="SF4_HELICASE"/>
    <property type="match status" value="1"/>
</dbReference>
<dbReference type="GO" id="GO:0043139">
    <property type="term" value="F:5'-3' DNA helicase activity"/>
    <property type="evidence" value="ECO:0007669"/>
    <property type="project" value="UniProtKB-EC"/>
</dbReference>
<dbReference type="InterPro" id="IPR036185">
    <property type="entry name" value="DNA_heli_DnaB-like_N_sf"/>
</dbReference>
<evidence type="ECO:0000256" key="1">
    <source>
        <dbReference type="ARBA" id="ARBA00008428"/>
    </source>
</evidence>
<evidence type="ECO:0000256" key="9">
    <source>
        <dbReference type="ARBA" id="ARBA00023235"/>
    </source>
</evidence>
<dbReference type="InterPro" id="IPR007692">
    <property type="entry name" value="DNA_helicase_DnaB"/>
</dbReference>
<evidence type="ECO:0000256" key="8">
    <source>
        <dbReference type="ARBA" id="ARBA00023125"/>
    </source>
</evidence>